<evidence type="ECO:0000313" key="4">
    <source>
        <dbReference type="Proteomes" id="UP001519332"/>
    </source>
</evidence>
<protein>
    <recommendedName>
        <fullName evidence="2">TIR domain-containing protein</fullName>
    </recommendedName>
</protein>
<gene>
    <name evidence="3" type="ORF">JOF56_009980</name>
</gene>
<dbReference type="Pfam" id="PF13676">
    <property type="entry name" value="TIR_2"/>
    <property type="match status" value="1"/>
</dbReference>
<feature type="domain" description="TIR" evidence="2">
    <location>
        <begin position="4"/>
        <end position="141"/>
    </location>
</feature>
<dbReference type="Proteomes" id="UP001519332">
    <property type="component" value="Unassembled WGS sequence"/>
</dbReference>
<dbReference type="InterPro" id="IPR035897">
    <property type="entry name" value="Toll_tir_struct_dom_sf"/>
</dbReference>
<keyword evidence="4" id="KW-1185">Reference proteome</keyword>
<evidence type="ECO:0000256" key="1">
    <source>
        <dbReference type="SAM" id="MobiDB-lite"/>
    </source>
</evidence>
<feature type="region of interest" description="Disordered" evidence="1">
    <location>
        <begin position="173"/>
        <end position="200"/>
    </location>
</feature>
<organism evidence="3 4">
    <name type="scientific">Kibdelosporangium banguiense</name>
    <dbReference type="NCBI Taxonomy" id="1365924"/>
    <lineage>
        <taxon>Bacteria</taxon>
        <taxon>Bacillati</taxon>
        <taxon>Actinomycetota</taxon>
        <taxon>Actinomycetes</taxon>
        <taxon>Pseudonocardiales</taxon>
        <taxon>Pseudonocardiaceae</taxon>
        <taxon>Kibdelosporangium</taxon>
    </lineage>
</organism>
<reference evidence="3 4" key="1">
    <citation type="submission" date="2021-03" db="EMBL/GenBank/DDBJ databases">
        <title>Sequencing the genomes of 1000 actinobacteria strains.</title>
        <authorList>
            <person name="Klenk H.-P."/>
        </authorList>
    </citation>
    <scope>NUCLEOTIDE SEQUENCE [LARGE SCALE GENOMIC DNA]</scope>
    <source>
        <strain evidence="3 4">DSM 46670</strain>
    </source>
</reference>
<proteinExistence type="predicted"/>
<sequence>MGGVFLNYRTGDGDWAAALVKRELSSRFGADNVFYAGRSIRLGEDFSREILGRLRQCEVLLALIGPRWVTAADRQGSRRLDKPDDWVRREISEAFQVGLRVIPVLLDGIDRLNEATLPDDIAQLARCQYLRMHHRSDDFDLTRLVDELIELVPGLVTNGTAAQPVPGHVARHEQHQAGPGLASSPSYGSPHRGRWANGKDGELRSMVTRLRQALSDPAGDVAVQDLVQVTAGHTLDALRAHDPTNPRHVDDSDIPAVLEERLASYERDMAPVMRLVATGICSDDHRQDGLWIRIVKRFLDRRDRPPRSSEQEFRIAVEGYPSLLLTYVVGIAGMAVGREDLVYRLLGQTMVRAVDGQQVPLMRALALRHVVDPRYAAGFPKWGENPPYQALSVHLRHILRPAFSNVMGDREYACYFENYEYLRSLLELHNGAFSSLGEFAVRLDRGDAAVRQRMVARLTADSALLRSGAFDGDTDQVTAAWCALKQSTYDRYP</sequence>
<dbReference type="SUPFAM" id="SSF52200">
    <property type="entry name" value="Toll/Interleukin receptor TIR domain"/>
    <property type="match status" value="1"/>
</dbReference>
<dbReference type="Gene3D" id="3.40.50.10140">
    <property type="entry name" value="Toll/interleukin-1 receptor homology (TIR) domain"/>
    <property type="match status" value="1"/>
</dbReference>
<dbReference type="InterPro" id="IPR000157">
    <property type="entry name" value="TIR_dom"/>
</dbReference>
<dbReference type="RefSeq" id="WP_209646340.1">
    <property type="nucleotide sequence ID" value="NZ_JAGINW010000001.1"/>
</dbReference>
<name>A0ABS4TYX6_9PSEU</name>
<evidence type="ECO:0000259" key="2">
    <source>
        <dbReference type="Pfam" id="PF13676"/>
    </source>
</evidence>
<dbReference type="EMBL" id="JAGINW010000001">
    <property type="protein sequence ID" value="MBP2329595.1"/>
    <property type="molecule type" value="Genomic_DNA"/>
</dbReference>
<accession>A0ABS4TYX6</accession>
<comment type="caution">
    <text evidence="3">The sequence shown here is derived from an EMBL/GenBank/DDBJ whole genome shotgun (WGS) entry which is preliminary data.</text>
</comment>
<evidence type="ECO:0000313" key="3">
    <source>
        <dbReference type="EMBL" id="MBP2329595.1"/>
    </source>
</evidence>